<dbReference type="GO" id="GO:0042910">
    <property type="term" value="F:xenobiotic transmembrane transporter activity"/>
    <property type="evidence" value="ECO:0007669"/>
    <property type="project" value="InterPro"/>
</dbReference>
<keyword evidence="8 13" id="KW-0812">Transmembrane</keyword>
<feature type="transmembrane region" description="Helical" evidence="13">
    <location>
        <begin position="91"/>
        <end position="113"/>
    </location>
</feature>
<evidence type="ECO:0000256" key="9">
    <source>
        <dbReference type="ARBA" id="ARBA00022989"/>
    </source>
</evidence>
<comment type="function">
    <text evidence="1">Multidrug efflux pump.</text>
</comment>
<evidence type="ECO:0000313" key="15">
    <source>
        <dbReference type="Proteomes" id="UP000515981"/>
    </source>
</evidence>
<feature type="transmembrane region" description="Helical" evidence="13">
    <location>
        <begin position="162"/>
        <end position="182"/>
    </location>
</feature>
<dbReference type="GO" id="GO:0005886">
    <property type="term" value="C:plasma membrane"/>
    <property type="evidence" value="ECO:0007669"/>
    <property type="project" value="UniProtKB-SubCell"/>
</dbReference>
<keyword evidence="6" id="KW-0050">Antiport</keyword>
<proteinExistence type="inferred from homology"/>
<accession>A0A7G9FUJ0</accession>
<gene>
    <name evidence="14" type="ORF">H9Q77_14305</name>
</gene>
<evidence type="ECO:0000256" key="13">
    <source>
        <dbReference type="SAM" id="Phobius"/>
    </source>
</evidence>
<dbReference type="KEGG" id="ssun:H9Q77_14305"/>
<keyword evidence="11 13" id="KW-0472">Membrane</keyword>
<sequence>MSTEQTQGSLTKEAIRLAWPAVCESFFIALAGMVDTFMVSTLGANAVAAVGLTTQPKFLGLALFIAANVAISALVARRFGEKRQQAANEILVMTICFCIVAAVIISALTVGFADQIIEFCGSSEDTHAMAARYYRIIMGGMIFNVLSMGINAAQRGAGNTMIALRTNLISNLVNICGNYLLINGHFGFPALGITGAAIATVFGTIVACVMSIISICPKDGFISIPYMIEHHIRLRMEPLLEIIKVGYSVFIEQVLMRIGFMSTAMMAAKMGTEAMAAHQVGMNILGLTFSFGDGMQVAAVALIGRSLGERDPEKAKSYGAICRRIGLGISVALAVIYFFGGETIYRMFFREENIIAYGVNIIHCICIIVLFQVSQVIYMGCLRGAGDTAYTAVASTISVTLIRTAASYIFGFTLGLGMTGIWMGILADQVSRFLFASIRFRQGKWVTIKI</sequence>
<dbReference type="EMBL" id="CP060633">
    <property type="protein sequence ID" value="QNM02222.1"/>
    <property type="molecule type" value="Genomic_DNA"/>
</dbReference>
<dbReference type="InterPro" id="IPR048279">
    <property type="entry name" value="MdtK-like"/>
</dbReference>
<dbReference type="Pfam" id="PF01554">
    <property type="entry name" value="MatE"/>
    <property type="match status" value="2"/>
</dbReference>
<keyword evidence="9 13" id="KW-1133">Transmembrane helix</keyword>
<dbReference type="InterPro" id="IPR002528">
    <property type="entry name" value="MATE_fam"/>
</dbReference>
<dbReference type="PANTHER" id="PTHR43298">
    <property type="entry name" value="MULTIDRUG RESISTANCE PROTEIN NORM-RELATED"/>
    <property type="match status" value="1"/>
</dbReference>
<dbReference type="PIRSF" id="PIRSF006603">
    <property type="entry name" value="DinF"/>
    <property type="match status" value="1"/>
</dbReference>
<feature type="transmembrane region" description="Helical" evidence="13">
    <location>
        <begin position="416"/>
        <end position="435"/>
    </location>
</feature>
<keyword evidence="5" id="KW-0813">Transport</keyword>
<reference evidence="14 15" key="1">
    <citation type="submission" date="2020-08" db="EMBL/GenBank/DDBJ databases">
        <authorList>
            <person name="Liu C."/>
            <person name="Sun Q."/>
        </authorList>
    </citation>
    <scope>NUCLEOTIDE SEQUENCE [LARGE SCALE GENOMIC DNA]</scope>
    <source>
        <strain evidence="14 15">NSJ-8</strain>
    </source>
</reference>
<dbReference type="GO" id="GO:0006811">
    <property type="term" value="P:monoatomic ion transport"/>
    <property type="evidence" value="ECO:0007669"/>
    <property type="project" value="UniProtKB-KW"/>
</dbReference>
<organism evidence="14 15">
    <name type="scientific">Simiaoa sunii</name>
    <dbReference type="NCBI Taxonomy" id="2763672"/>
    <lineage>
        <taxon>Bacteria</taxon>
        <taxon>Bacillati</taxon>
        <taxon>Bacillota</taxon>
        <taxon>Clostridia</taxon>
        <taxon>Lachnospirales</taxon>
        <taxon>Lachnospiraceae</taxon>
        <taxon>Simiaoa</taxon>
    </lineage>
</organism>
<evidence type="ECO:0000256" key="5">
    <source>
        <dbReference type="ARBA" id="ARBA00022448"/>
    </source>
</evidence>
<feature type="transmembrane region" description="Helical" evidence="13">
    <location>
        <begin position="133"/>
        <end position="150"/>
    </location>
</feature>
<evidence type="ECO:0000256" key="6">
    <source>
        <dbReference type="ARBA" id="ARBA00022449"/>
    </source>
</evidence>
<dbReference type="AlphaFoldDB" id="A0A7G9FUJ0"/>
<feature type="transmembrane region" description="Helical" evidence="13">
    <location>
        <begin position="58"/>
        <end position="79"/>
    </location>
</feature>
<evidence type="ECO:0000256" key="3">
    <source>
        <dbReference type="ARBA" id="ARBA00010199"/>
    </source>
</evidence>
<evidence type="ECO:0000256" key="8">
    <source>
        <dbReference type="ARBA" id="ARBA00022692"/>
    </source>
</evidence>
<keyword evidence="15" id="KW-1185">Reference proteome</keyword>
<feature type="transmembrane region" description="Helical" evidence="13">
    <location>
        <begin position="238"/>
        <end position="260"/>
    </location>
</feature>
<dbReference type="CDD" id="cd13137">
    <property type="entry name" value="MATE_NorM_like"/>
    <property type="match status" value="1"/>
</dbReference>
<feature type="transmembrane region" description="Helical" evidence="13">
    <location>
        <begin position="354"/>
        <end position="378"/>
    </location>
</feature>
<protein>
    <recommendedName>
        <fullName evidence="4">Probable multidrug resistance protein NorM</fullName>
    </recommendedName>
    <alternativeName>
        <fullName evidence="12">Multidrug-efflux transporter</fullName>
    </alternativeName>
</protein>
<dbReference type="PANTHER" id="PTHR43298:SF2">
    <property type="entry name" value="FMN_FAD EXPORTER YEEO-RELATED"/>
    <property type="match status" value="1"/>
</dbReference>
<keyword evidence="7" id="KW-1003">Cell membrane</keyword>
<feature type="transmembrane region" description="Helical" evidence="13">
    <location>
        <begin position="280"/>
        <end position="304"/>
    </location>
</feature>
<evidence type="ECO:0000256" key="11">
    <source>
        <dbReference type="ARBA" id="ARBA00023136"/>
    </source>
</evidence>
<feature type="transmembrane region" description="Helical" evidence="13">
    <location>
        <begin position="26"/>
        <end position="52"/>
    </location>
</feature>
<evidence type="ECO:0000256" key="12">
    <source>
        <dbReference type="ARBA" id="ARBA00031636"/>
    </source>
</evidence>
<dbReference type="GO" id="GO:0015297">
    <property type="term" value="F:antiporter activity"/>
    <property type="evidence" value="ECO:0007669"/>
    <property type="project" value="UniProtKB-KW"/>
</dbReference>
<dbReference type="InterPro" id="IPR050222">
    <property type="entry name" value="MATE_MdtK"/>
</dbReference>
<keyword evidence="10" id="KW-0406">Ion transport</keyword>
<dbReference type="NCBIfam" id="TIGR00797">
    <property type="entry name" value="matE"/>
    <property type="match status" value="1"/>
</dbReference>
<evidence type="ECO:0000256" key="4">
    <source>
        <dbReference type="ARBA" id="ARBA00020268"/>
    </source>
</evidence>
<dbReference type="Proteomes" id="UP000515981">
    <property type="component" value="Chromosome"/>
</dbReference>
<feature type="transmembrane region" description="Helical" evidence="13">
    <location>
        <begin position="325"/>
        <end position="348"/>
    </location>
</feature>
<evidence type="ECO:0000256" key="10">
    <source>
        <dbReference type="ARBA" id="ARBA00023065"/>
    </source>
</evidence>
<evidence type="ECO:0000256" key="2">
    <source>
        <dbReference type="ARBA" id="ARBA00004651"/>
    </source>
</evidence>
<evidence type="ECO:0000256" key="7">
    <source>
        <dbReference type="ARBA" id="ARBA00022475"/>
    </source>
</evidence>
<evidence type="ECO:0000313" key="14">
    <source>
        <dbReference type="EMBL" id="QNM02222.1"/>
    </source>
</evidence>
<name>A0A7G9FUJ0_9FIRM</name>
<comment type="similarity">
    <text evidence="3">Belongs to the multi antimicrobial extrusion (MATE) (TC 2.A.66.1) family.</text>
</comment>
<feature type="transmembrane region" description="Helical" evidence="13">
    <location>
        <begin position="188"/>
        <end position="217"/>
    </location>
</feature>
<evidence type="ECO:0000256" key="1">
    <source>
        <dbReference type="ARBA" id="ARBA00003408"/>
    </source>
</evidence>
<dbReference type="RefSeq" id="WP_249325984.1">
    <property type="nucleotide sequence ID" value="NZ_CP060633.1"/>
</dbReference>
<comment type="subcellular location">
    <subcellularLocation>
        <location evidence="2">Cell membrane</location>
        <topology evidence="2">Multi-pass membrane protein</topology>
    </subcellularLocation>
</comment>